<dbReference type="Proteomes" id="UP000247647">
    <property type="component" value="Unassembled WGS sequence"/>
</dbReference>
<feature type="compositionally biased region" description="Acidic residues" evidence="1">
    <location>
        <begin position="164"/>
        <end position="188"/>
    </location>
</feature>
<dbReference type="AlphaFoldDB" id="A0A318YQ51"/>
<dbReference type="EMBL" id="KZ821452">
    <property type="protein sequence ID" value="PYH36835.1"/>
    <property type="molecule type" value="Genomic_DNA"/>
</dbReference>
<proteinExistence type="predicted"/>
<evidence type="ECO:0000313" key="2">
    <source>
        <dbReference type="EMBL" id="PYH36835.1"/>
    </source>
</evidence>
<organism evidence="2 3">
    <name type="scientific">Aspergillus neoniger (strain CBS 115656)</name>
    <dbReference type="NCBI Taxonomy" id="1448310"/>
    <lineage>
        <taxon>Eukaryota</taxon>
        <taxon>Fungi</taxon>
        <taxon>Dikarya</taxon>
        <taxon>Ascomycota</taxon>
        <taxon>Pezizomycotina</taxon>
        <taxon>Eurotiomycetes</taxon>
        <taxon>Eurotiomycetidae</taxon>
        <taxon>Eurotiales</taxon>
        <taxon>Aspergillaceae</taxon>
        <taxon>Aspergillus</taxon>
        <taxon>Aspergillus subgen. Circumdati</taxon>
    </lineage>
</organism>
<dbReference type="RefSeq" id="XP_025482313.1">
    <property type="nucleotide sequence ID" value="XM_025626616.1"/>
</dbReference>
<dbReference type="GeneID" id="37129072"/>
<protein>
    <submittedName>
        <fullName evidence="2">Uncharacterized protein</fullName>
    </submittedName>
</protein>
<gene>
    <name evidence="2" type="ORF">BO87DRAFT_414156</name>
</gene>
<dbReference type="OrthoDB" id="5421770at2759"/>
<accession>A0A318YQ51</accession>
<sequence>MDKATKSKAAKSINAGLEIPYADAQFFLACLQCMGDDKQIDLTKVGDMMGYSNVASVGNRFRAIRKRYNLNNIEAKSGSGVLKSAGANGDKDKGAAGATEAGDGVEEQSDDSDVPTPVKPKGRKVAARKGAKATTSKPIPATGTLKSETKDRKRGAKSAVVVKEEEEDDADSLMEDNTPDDGMECATA</sequence>
<evidence type="ECO:0000313" key="3">
    <source>
        <dbReference type="Proteomes" id="UP000247647"/>
    </source>
</evidence>
<reference evidence="2" key="1">
    <citation type="submission" date="2016-12" db="EMBL/GenBank/DDBJ databases">
        <title>The genomes of Aspergillus section Nigri reveals drivers in fungal speciation.</title>
        <authorList>
            <consortium name="DOE Joint Genome Institute"/>
            <person name="Vesth T.C."/>
            <person name="Nybo J."/>
            <person name="Theobald S."/>
            <person name="Brandl J."/>
            <person name="Frisvad J.C."/>
            <person name="Nielsen K.F."/>
            <person name="Lyhne E.K."/>
            <person name="Kogle M.E."/>
            <person name="Kuo A."/>
            <person name="Riley R."/>
            <person name="Clum A."/>
            <person name="Nolan M."/>
            <person name="Lipzen A."/>
            <person name="Salamov A."/>
            <person name="Henrissat B."/>
            <person name="Wiebenga A."/>
            <person name="De Vries R.P."/>
            <person name="Grigoriev I.V."/>
            <person name="Mortensen U.H."/>
            <person name="Andersen M.R."/>
            <person name="Baker S.E."/>
        </authorList>
    </citation>
    <scope>NUCLEOTIDE SEQUENCE [LARGE SCALE GENOMIC DNA]</scope>
    <source>
        <strain evidence="2">CBS 115656</strain>
    </source>
</reference>
<name>A0A318YQ51_ASPNB</name>
<keyword evidence="3" id="KW-1185">Reference proteome</keyword>
<feature type="compositionally biased region" description="Acidic residues" evidence="1">
    <location>
        <begin position="103"/>
        <end position="113"/>
    </location>
</feature>
<feature type="compositionally biased region" description="Basic residues" evidence="1">
    <location>
        <begin position="120"/>
        <end position="131"/>
    </location>
</feature>
<feature type="region of interest" description="Disordered" evidence="1">
    <location>
        <begin position="80"/>
        <end position="188"/>
    </location>
</feature>
<evidence type="ECO:0000256" key="1">
    <source>
        <dbReference type="SAM" id="MobiDB-lite"/>
    </source>
</evidence>